<keyword evidence="1" id="KW-0472">Membrane</keyword>
<dbReference type="EMBL" id="ACHB01000041">
    <property type="protein sequence ID" value="EEI92646.1"/>
    <property type="molecule type" value="Genomic_DNA"/>
</dbReference>
<dbReference type="Proteomes" id="UP000006241">
    <property type="component" value="Unassembled WGS sequence"/>
</dbReference>
<feature type="transmembrane region" description="Helical" evidence="1">
    <location>
        <begin position="40"/>
        <end position="59"/>
    </location>
</feature>
<protein>
    <submittedName>
        <fullName evidence="2">Uncharacterized protein</fullName>
    </submittedName>
</protein>
<keyword evidence="1" id="KW-0812">Transmembrane</keyword>
<sequence length="74" mass="8341">MWYTAISNIGNGIINNQNQLEVKISPKEMIMKLTKAMVPMIRFLTGIIYDVIKFVIVIANRVLRFTLASGGVEL</sequence>
<evidence type="ECO:0000313" key="2">
    <source>
        <dbReference type="EMBL" id="EEI92646.1"/>
    </source>
</evidence>
<dbReference type="HOGENOM" id="CLU_2685962_0_0_10"/>
<name>C2FWN2_SPHSI</name>
<gene>
    <name evidence="2" type="ORF">HMPREF0765_1738</name>
</gene>
<comment type="caution">
    <text evidence="2">The sequence shown here is derived from an EMBL/GenBank/DDBJ whole genome shotgun (WGS) entry which is preliminary data.</text>
</comment>
<keyword evidence="1" id="KW-1133">Transmembrane helix</keyword>
<reference evidence="2 3" key="1">
    <citation type="submission" date="2009-01" db="EMBL/GenBank/DDBJ databases">
        <authorList>
            <person name="Qin X."/>
            <person name="Bachman B."/>
            <person name="Battles P."/>
            <person name="Bell A."/>
            <person name="Bess C."/>
            <person name="Bickham C."/>
            <person name="Chaboub L."/>
            <person name="Chen D."/>
            <person name="Coyle M."/>
            <person name="Deiros D.R."/>
            <person name="Dinh H."/>
            <person name="Forbes L."/>
            <person name="Fowler G."/>
            <person name="Francisco L."/>
            <person name="Fu Q."/>
            <person name="Gubbala S."/>
            <person name="Hale W."/>
            <person name="Han Y."/>
            <person name="Hemphill L."/>
            <person name="Highlander S.K."/>
            <person name="Hirani K."/>
            <person name="Hogues M."/>
            <person name="Jackson L."/>
            <person name="Jakkamsetti A."/>
            <person name="Javaid M."/>
            <person name="Jiang H."/>
            <person name="Korchina V."/>
            <person name="Kovar C."/>
            <person name="Lara F."/>
            <person name="Lee S."/>
            <person name="Mata R."/>
            <person name="Mathew T."/>
            <person name="Moen C."/>
            <person name="Morales K."/>
            <person name="Munidasa M."/>
            <person name="Nazareth L."/>
            <person name="Ngo R."/>
            <person name="Nguyen L."/>
            <person name="Okwuonu G."/>
            <person name="Ongeri F."/>
            <person name="Patil S."/>
            <person name="Petrosino J."/>
            <person name="Pham C."/>
            <person name="Pham P."/>
            <person name="Pu L.-L."/>
            <person name="Puazo M."/>
            <person name="Raj R."/>
            <person name="Reid J."/>
            <person name="Rouhana J."/>
            <person name="Saada N."/>
            <person name="Shang Y."/>
            <person name="Simmons D."/>
            <person name="Thornton R."/>
            <person name="Warren J."/>
            <person name="Weissenberger G."/>
            <person name="Zhang J."/>
            <person name="Zhang L."/>
            <person name="Zhou C."/>
            <person name="Zhu D."/>
            <person name="Muzny D."/>
            <person name="Worley K."/>
            <person name="Gibbs R."/>
        </authorList>
    </citation>
    <scope>NUCLEOTIDE SEQUENCE [LARGE SCALE GENOMIC DNA]</scope>
    <source>
        <strain evidence="2 3">ATCC 33300</strain>
    </source>
</reference>
<dbReference type="AlphaFoldDB" id="C2FWN2"/>
<evidence type="ECO:0000256" key="1">
    <source>
        <dbReference type="SAM" id="Phobius"/>
    </source>
</evidence>
<evidence type="ECO:0000313" key="3">
    <source>
        <dbReference type="Proteomes" id="UP000006241"/>
    </source>
</evidence>
<proteinExistence type="predicted"/>
<accession>C2FWN2</accession>
<organism evidence="2 3">
    <name type="scientific">Sphingobacterium spiritivorum ATCC 33300</name>
    <dbReference type="NCBI Taxonomy" id="525372"/>
    <lineage>
        <taxon>Bacteria</taxon>
        <taxon>Pseudomonadati</taxon>
        <taxon>Bacteroidota</taxon>
        <taxon>Sphingobacteriia</taxon>
        <taxon>Sphingobacteriales</taxon>
        <taxon>Sphingobacteriaceae</taxon>
        <taxon>Sphingobacterium</taxon>
    </lineage>
</organism>